<dbReference type="GO" id="GO:0017038">
    <property type="term" value="P:protein import"/>
    <property type="evidence" value="ECO:0007669"/>
    <property type="project" value="InterPro"/>
</dbReference>
<feature type="domain" description="SecA family profile" evidence="12">
    <location>
        <begin position="1662"/>
        <end position="2258"/>
    </location>
</feature>
<evidence type="ECO:0000256" key="8">
    <source>
        <dbReference type="ARBA" id="ARBA00023136"/>
    </source>
</evidence>
<dbReference type="PRINTS" id="PR00906">
    <property type="entry name" value="SECA"/>
</dbReference>
<dbReference type="InterPro" id="IPR002110">
    <property type="entry name" value="Ankyrin_rpt"/>
</dbReference>
<keyword evidence="14" id="KW-1185">Reference proteome</keyword>
<dbReference type="PROSITE" id="PS51196">
    <property type="entry name" value="SECA_MOTOR_DEAD"/>
    <property type="match status" value="1"/>
</dbReference>
<evidence type="ECO:0000256" key="2">
    <source>
        <dbReference type="ARBA" id="ARBA00022490"/>
    </source>
</evidence>
<evidence type="ECO:0000256" key="4">
    <source>
        <dbReference type="ARBA" id="ARBA00022840"/>
    </source>
</evidence>
<dbReference type="PROSITE" id="PS50088">
    <property type="entry name" value="ANK_REPEAT"/>
    <property type="match status" value="2"/>
</dbReference>
<dbReference type="GO" id="GO:0006886">
    <property type="term" value="P:intracellular protein transport"/>
    <property type="evidence" value="ECO:0007669"/>
    <property type="project" value="InterPro"/>
</dbReference>
<dbReference type="PROSITE" id="PS51192">
    <property type="entry name" value="HELICASE_ATP_BIND_1"/>
    <property type="match status" value="1"/>
</dbReference>
<dbReference type="InterPro" id="IPR036670">
    <property type="entry name" value="SecA_X-link_sf"/>
</dbReference>
<keyword evidence="1" id="KW-0813">Transport</keyword>
<keyword evidence="3" id="KW-0547">Nucleotide-binding</keyword>
<accession>A0A1Y1X7H0</accession>
<keyword evidence="2" id="KW-0963">Cytoplasm</keyword>
<dbReference type="EMBL" id="MCFG01000114">
    <property type="protein sequence ID" value="ORX81638.1"/>
    <property type="molecule type" value="Genomic_DNA"/>
</dbReference>
<dbReference type="SMART" id="SM00957">
    <property type="entry name" value="SecA_DEAD"/>
    <property type="match status" value="1"/>
</dbReference>
<dbReference type="PANTHER" id="PTHR30612:SF0">
    <property type="entry name" value="CHLOROPLAST PROTEIN-TRANSPORTING ATPASE"/>
    <property type="match status" value="1"/>
</dbReference>
<evidence type="ECO:0000313" key="13">
    <source>
        <dbReference type="EMBL" id="ORX81638.1"/>
    </source>
</evidence>
<evidence type="ECO:0000256" key="5">
    <source>
        <dbReference type="ARBA" id="ARBA00022927"/>
    </source>
</evidence>
<dbReference type="Gene3D" id="3.40.50.300">
    <property type="entry name" value="P-loop containing nucleotide triphosphate hydrolases"/>
    <property type="match status" value="2"/>
</dbReference>
<dbReference type="GO" id="GO:0005524">
    <property type="term" value="F:ATP binding"/>
    <property type="evidence" value="ECO:0007669"/>
    <property type="project" value="UniProtKB-KW"/>
</dbReference>
<evidence type="ECO:0000259" key="12">
    <source>
        <dbReference type="PROSITE" id="PS51196"/>
    </source>
</evidence>
<dbReference type="SUPFAM" id="SSF52540">
    <property type="entry name" value="P-loop containing nucleoside triphosphate hydrolases"/>
    <property type="match status" value="2"/>
</dbReference>
<dbReference type="InterPro" id="IPR001650">
    <property type="entry name" value="Helicase_C-like"/>
</dbReference>
<name>A0A1Y1X7H0_9FUNG</name>
<evidence type="ECO:0000256" key="6">
    <source>
        <dbReference type="ARBA" id="ARBA00022967"/>
    </source>
</evidence>
<reference evidence="13 14" key="2">
    <citation type="submission" date="2016-08" db="EMBL/GenBank/DDBJ databases">
        <title>Pervasive Adenine N6-methylation of Active Genes in Fungi.</title>
        <authorList>
            <consortium name="DOE Joint Genome Institute"/>
            <person name="Mondo S.J."/>
            <person name="Dannebaum R.O."/>
            <person name="Kuo R.C."/>
            <person name="Labutti K."/>
            <person name="Haridas S."/>
            <person name="Kuo A."/>
            <person name="Salamov A."/>
            <person name="Ahrendt S.R."/>
            <person name="Lipzen A."/>
            <person name="Sullivan W."/>
            <person name="Andreopoulos W.B."/>
            <person name="Clum A."/>
            <person name="Lindquist E."/>
            <person name="Daum C."/>
            <person name="Ramamoorthy G.K."/>
            <person name="Gryganskyi A."/>
            <person name="Culley D."/>
            <person name="Magnuson J.K."/>
            <person name="James T.Y."/>
            <person name="O'Malley M.A."/>
            <person name="Stajich J.E."/>
            <person name="Spatafora J.W."/>
            <person name="Visel A."/>
            <person name="Grigoriev I.V."/>
        </authorList>
    </citation>
    <scope>NUCLEOTIDE SEQUENCE [LARGE SCALE GENOMIC DNA]</scope>
    <source>
        <strain evidence="13 14">S4</strain>
    </source>
</reference>
<protein>
    <submittedName>
        <fullName evidence="13">Ankyrin</fullName>
    </submittedName>
</protein>
<dbReference type="Proteomes" id="UP000193944">
    <property type="component" value="Unassembled WGS sequence"/>
</dbReference>
<dbReference type="InterPro" id="IPR044722">
    <property type="entry name" value="SecA_SF2_C"/>
</dbReference>
<reference evidence="13 14" key="1">
    <citation type="submission" date="2016-08" db="EMBL/GenBank/DDBJ databases">
        <title>A Parts List for Fungal Cellulosomes Revealed by Comparative Genomics.</title>
        <authorList>
            <consortium name="DOE Joint Genome Institute"/>
            <person name="Haitjema C.H."/>
            <person name="Gilmore S.P."/>
            <person name="Henske J.K."/>
            <person name="Solomon K.V."/>
            <person name="De Groot R."/>
            <person name="Kuo A."/>
            <person name="Mondo S.J."/>
            <person name="Salamov A.A."/>
            <person name="Labutti K."/>
            <person name="Zhao Z."/>
            <person name="Chiniquy J."/>
            <person name="Barry K."/>
            <person name="Brewer H.M."/>
            <person name="Purvine S.O."/>
            <person name="Wright A.T."/>
            <person name="Boxma B."/>
            <person name="Van Alen T."/>
            <person name="Hackstein J.H."/>
            <person name="Baker S.E."/>
            <person name="Grigoriev I.V."/>
            <person name="O'Malley M.A."/>
        </authorList>
    </citation>
    <scope>NUCLEOTIDE SEQUENCE [LARGE SCALE GENOMIC DNA]</scope>
    <source>
        <strain evidence="13 14">S4</strain>
    </source>
</reference>
<dbReference type="InterPro" id="IPR000185">
    <property type="entry name" value="SecA"/>
</dbReference>
<dbReference type="InterPro" id="IPR036770">
    <property type="entry name" value="Ankyrin_rpt-contain_sf"/>
</dbReference>
<dbReference type="GO" id="GO:0016020">
    <property type="term" value="C:membrane"/>
    <property type="evidence" value="ECO:0007669"/>
    <property type="project" value="InterPro"/>
</dbReference>
<keyword evidence="6" id="KW-1278">Translocase</keyword>
<sequence length="2387" mass="278805">MLNGENEIEEIFMKVYDDEIKSYNTDLEEKLKLTKLKKYELKLKDDKFKLYRDLENYTALDNLSEILLDILKFQYPLSLQSLYFDLSPSVVSKIETRGGCRVKLNKNLILLEENINSDRYDKLINNTNEDYYCISSKLINSSVHGESLNNLVKVNYDNNKKQLIVSTLKKKDISVKDFCGFSKGHFKALLGDYPSIRPSDLNSISYSGIRPELISVTMGNQIMVSKLIKLGYSNFASPSYNSITPLLMAFLNRDESMIHLLLNYPGKIGSINHTNELLKTYLHYACEYNMPKIAQRIIQLNGKIDAKDKKDGNTPLHLICQNANFETLKSITDNAISYINMQRLDGKTPLHLSSCSSILCTKYLLKHRANPSIMDGYGYTCYDLAIYSGRLDCYQQLPEYKMHNKKLLKNLIKKHSFNTTHPKRYDKVEYLVQLLKDRNFKEIENIISSNKEALPFKDNHICIKIINAACLGRSKESIKYLSQLVDFKKYPLMPFIGKYGLQDWIKEAIGYGCDLYECHKNIYDGITIFDWCIKSNDNNMLSFIFNLIDKVDERLNAILSKLVCEAVIQEKINILSDLQEILELPKFKTVQLSILSLCETPKITSTTFNILLKYFNCIDRSTIDLSKAIQYCRPSVFREMLRLQPILSPKSRRSLKELGKQREDNISVLAEFYPQEFKKDQYCQLLTSIEELLTTKETLIEPLKQKKLKMLLKQINIGLSELTKEKTFLTHLICKTNNFWALKCLPNSFADYFFVKDDQQHSAFHYILPTIDFETNLSLIFEYFDSLPFDRKKKANYILCCLDIIITQFNEVPFLKSIQIDLNEILKKYEYIYDYSNTNNENIFFILSKSTEFINFDHIFQMHSEKINIDEQNVEGDTLLMNMIKNKNIVNAQKIINKFKVNFGICNNDGDSYLHLLFKEKMLNSSYDEKLKIFYEVALEIISQKPSNILLQNRKGETSYILASRIGCNTGLFLMSLVYPSEIIEKYSINTSGIHEASYHHHTNTVRYLVEYLNYDVNQQIVSIENKQMLNKFNSYSTPILCAAKSSSVEIFKLLLHYGANPFIKNSRNSDAITIALEYGNKKIIEYVLNSPFIMKNSYNNSHLISLIKNVNAEEYVKNYIISNSIYQFNTISDEDMNNLLMVSCINDNPSMINLFIYSDINIKAQNKNGDNVLHLCCYSKSVACAKEILSKLQKKYIVSLLETKNKNGDTPLHIASEYGLLSLVALFLPFINRNSKDFIKNNSNLSPIQQSIKFGKFDITLLFLEFYNFTLSDIKNMEIKSISFELHQFIDYYHNEKTKKLKIKNIYNTIMASEIKTIEEIMDQNINNENDINEEKEIKYHDIKTYQDCHALLSNIYISKNFNEKIFNQYPSLIGNANILLMFKIWHDHKKDKYIDKYFMILSEIDNNKNSIEICNLFLDYILIKESMNDLETILNEMYNSVLFCNYYQNSHYFVQIIHSVMISYLESKIEIHVLDLMSTIKSFRKLIESDPISILEHIKSMKFNIPPYQFIKNLLKMCKRNHQMKLIQIKYANSIPPLLLEEVDELIEKYPIIHKSIYSILPIDQFIKYILTLKNIDPLSLDISLECDQYIKTSQNLNIDEKIIIFESMKKMLEKTSVITKDLFSFVKSAELYILKFRDGNNIKQLIHRFSSFHEVILKLNELNELPKFNFNHYDDQLDLILSKIEFYDNPLLKKIAQYFNLFYIKYSTNKNFGELGRQLGQEFRKSPTIMNMAKLLAILVRGFEEVMPFTPYLIQVLAIGSFLIHYTKENKNHGRIAQIKTGEGKSMIIAMLALSNALTGYFVDVITSTHYLAERDQVKFKKLFSLFGVSSSHITKQNPLKEDYNGIILYGINTDFEFTLLRERIFLQNKWRTQPLDQNHLVQRKYHVSIVDECDNLFLDTALNSARIAYPSNDHFNWVYEPIFKYVKNAFNPNVNEIRQILSEFEGGIHQKELIQITDEKIQQWLNGAKIAIRKTINKDYIVGSNEELQKSEVQIISSDTGRTQYGSRWCGSIHEFVEVKEGLIPEEESCVIGSISHPTYFQNYQTIFGLTGTVGEEIEKNEIQKIYDVELYHLPRNFKEKLIIENPEVLETKELKYQRIIKLIKENRLRQPILIILESIQESIEFSNRVREQGYPTFVLNDVQKEKEEYILEKAGDIGNILISTNAAGRGTDIILSQRTIQVGGLYVILGFFPRNSRIEYQGIGRAGRQGQPGKAKIVFSRDESFVKNLTTFRFSRIPQIEEDIIKYYYHTRNSFIKEESEHRITYTNIEKIYYSILCDFFDFKQLLLDLCKKPEVKNIMGSEMEPYSKFLMNHIDQLWANYYSEMVYERKISIIDTKENLFTSFLEYFLKELEIIQSHDSHYKNFGKTIFIEIIERIKNEH</sequence>
<dbReference type="SUPFAM" id="SSF81767">
    <property type="entry name" value="Pre-protein crosslinking domain of SecA"/>
    <property type="match status" value="1"/>
</dbReference>
<dbReference type="GO" id="GO:0006605">
    <property type="term" value="P:protein targeting"/>
    <property type="evidence" value="ECO:0007669"/>
    <property type="project" value="InterPro"/>
</dbReference>
<dbReference type="PANTHER" id="PTHR30612">
    <property type="entry name" value="SECA INNER MEMBRANE COMPONENT OF SEC PROTEIN SECRETION SYSTEM"/>
    <property type="match status" value="1"/>
</dbReference>
<keyword evidence="7" id="KW-0811">Translocation</keyword>
<dbReference type="Pfam" id="PF12796">
    <property type="entry name" value="Ank_2"/>
    <property type="match status" value="1"/>
</dbReference>
<dbReference type="Gene3D" id="3.90.1440.10">
    <property type="entry name" value="SecA, preprotein cross-linking domain"/>
    <property type="match status" value="1"/>
</dbReference>
<dbReference type="Pfam" id="PF21090">
    <property type="entry name" value="P-loop_SecA"/>
    <property type="match status" value="1"/>
</dbReference>
<keyword evidence="4" id="KW-0067">ATP-binding</keyword>
<dbReference type="InterPro" id="IPR027417">
    <property type="entry name" value="P-loop_NTPase"/>
</dbReference>
<dbReference type="InterPro" id="IPR014001">
    <property type="entry name" value="Helicase_ATP-bd"/>
</dbReference>
<dbReference type="PROSITE" id="PS51194">
    <property type="entry name" value="HELICASE_CTER"/>
    <property type="match status" value="1"/>
</dbReference>
<feature type="domain" description="Helicase ATP-binding" evidence="10">
    <location>
        <begin position="1769"/>
        <end position="1909"/>
    </location>
</feature>
<proteinExistence type="predicted"/>
<evidence type="ECO:0000256" key="9">
    <source>
        <dbReference type="PROSITE-ProRule" id="PRU00023"/>
    </source>
</evidence>
<feature type="repeat" description="ANK" evidence="9">
    <location>
        <begin position="1208"/>
        <end position="1229"/>
    </location>
</feature>
<keyword evidence="9" id="KW-0040">ANK repeat</keyword>
<dbReference type="InterPro" id="IPR011115">
    <property type="entry name" value="SecA_DEAD"/>
</dbReference>
<dbReference type="InterPro" id="IPR014018">
    <property type="entry name" value="SecA_motor_DEAD"/>
</dbReference>
<dbReference type="OrthoDB" id="2144505at2759"/>
<feature type="repeat" description="ANK" evidence="9">
    <location>
        <begin position="1035"/>
        <end position="1067"/>
    </location>
</feature>
<evidence type="ECO:0000259" key="10">
    <source>
        <dbReference type="PROSITE" id="PS51192"/>
    </source>
</evidence>
<keyword evidence="5" id="KW-0653">Protein transport</keyword>
<evidence type="ECO:0000256" key="3">
    <source>
        <dbReference type="ARBA" id="ARBA00022741"/>
    </source>
</evidence>
<evidence type="ECO:0000313" key="14">
    <source>
        <dbReference type="Proteomes" id="UP000193944"/>
    </source>
</evidence>
<dbReference type="STRING" id="1754192.A0A1Y1X7H0"/>
<gene>
    <name evidence="13" type="ORF">BCR32DRAFT_299281</name>
</gene>
<dbReference type="SMART" id="SM00490">
    <property type="entry name" value="HELICc"/>
    <property type="match status" value="1"/>
</dbReference>
<feature type="domain" description="Helicase C-terminal" evidence="11">
    <location>
        <begin position="2100"/>
        <end position="2250"/>
    </location>
</feature>
<dbReference type="PROSITE" id="PS50297">
    <property type="entry name" value="ANK_REP_REGION"/>
    <property type="match status" value="1"/>
</dbReference>
<evidence type="ECO:0000256" key="7">
    <source>
        <dbReference type="ARBA" id="ARBA00023010"/>
    </source>
</evidence>
<keyword evidence="8" id="KW-0472">Membrane</keyword>
<dbReference type="SMART" id="SM00248">
    <property type="entry name" value="ANK"/>
    <property type="match status" value="13"/>
</dbReference>
<dbReference type="SUPFAM" id="SSF48403">
    <property type="entry name" value="Ankyrin repeat"/>
    <property type="match status" value="2"/>
</dbReference>
<organism evidence="13 14">
    <name type="scientific">Anaeromyces robustus</name>
    <dbReference type="NCBI Taxonomy" id="1754192"/>
    <lineage>
        <taxon>Eukaryota</taxon>
        <taxon>Fungi</taxon>
        <taxon>Fungi incertae sedis</taxon>
        <taxon>Chytridiomycota</taxon>
        <taxon>Chytridiomycota incertae sedis</taxon>
        <taxon>Neocallimastigomycetes</taxon>
        <taxon>Neocallimastigales</taxon>
        <taxon>Neocallimastigaceae</taxon>
        <taxon>Anaeromyces</taxon>
    </lineage>
</organism>
<comment type="caution">
    <text evidence="13">The sequence shown here is derived from an EMBL/GenBank/DDBJ whole genome shotgun (WGS) entry which is preliminary data.</text>
</comment>
<evidence type="ECO:0000256" key="1">
    <source>
        <dbReference type="ARBA" id="ARBA00022448"/>
    </source>
</evidence>
<dbReference type="Pfam" id="PF07517">
    <property type="entry name" value="SecA_DEAD"/>
    <property type="match status" value="1"/>
</dbReference>
<evidence type="ECO:0000259" key="11">
    <source>
        <dbReference type="PROSITE" id="PS51194"/>
    </source>
</evidence>
<dbReference type="Pfam" id="PF00023">
    <property type="entry name" value="Ank"/>
    <property type="match status" value="2"/>
</dbReference>
<dbReference type="Gene3D" id="1.25.40.20">
    <property type="entry name" value="Ankyrin repeat-containing domain"/>
    <property type="match status" value="4"/>
</dbReference>